<dbReference type="Proteomes" id="UP001595445">
    <property type="component" value="Unassembled WGS sequence"/>
</dbReference>
<evidence type="ECO:0000313" key="1">
    <source>
        <dbReference type="EMBL" id="MFC3086733.1"/>
    </source>
</evidence>
<accession>A0ABV7DUE7</accession>
<protein>
    <submittedName>
        <fullName evidence="1">Uncharacterized protein</fullName>
    </submittedName>
</protein>
<proteinExistence type="predicted"/>
<comment type="caution">
    <text evidence="1">The sequence shown here is derived from an EMBL/GenBank/DDBJ whole genome shotgun (WGS) entry which is preliminary data.</text>
</comment>
<gene>
    <name evidence="1" type="ORF">ACFOD6_11825</name>
</gene>
<dbReference type="EMBL" id="JBHRSM010000021">
    <property type="protein sequence ID" value="MFC3086733.1"/>
    <property type="molecule type" value="Genomic_DNA"/>
</dbReference>
<organism evidence="1 2">
    <name type="scientific">Tabrizicola soli</name>
    <dbReference type="NCBI Taxonomy" id="2185115"/>
    <lineage>
        <taxon>Bacteria</taxon>
        <taxon>Pseudomonadati</taxon>
        <taxon>Pseudomonadota</taxon>
        <taxon>Alphaproteobacteria</taxon>
        <taxon>Rhodobacterales</taxon>
        <taxon>Paracoccaceae</taxon>
        <taxon>Tabrizicola</taxon>
    </lineage>
</organism>
<keyword evidence="2" id="KW-1185">Reference proteome</keyword>
<sequence length="115" mass="12776">MVARLCVEYWKLVRASQRAAQQLPDKDGRRMAAQVRFSDLQLATISGQLGLNLVSFDGEQFSVGMPASADNGDDFSQDEDLVVAKTLEPAVVREMKVVHKGRVLVARRSDEVQEE</sequence>
<dbReference type="RefSeq" id="WP_197647178.1">
    <property type="nucleotide sequence ID" value="NZ_JAEACP010000024.1"/>
</dbReference>
<evidence type="ECO:0000313" key="2">
    <source>
        <dbReference type="Proteomes" id="UP001595445"/>
    </source>
</evidence>
<reference evidence="2" key="1">
    <citation type="journal article" date="2019" name="Int. J. Syst. Evol. Microbiol.">
        <title>The Global Catalogue of Microorganisms (GCM) 10K type strain sequencing project: providing services to taxonomists for standard genome sequencing and annotation.</title>
        <authorList>
            <consortium name="The Broad Institute Genomics Platform"/>
            <consortium name="The Broad Institute Genome Sequencing Center for Infectious Disease"/>
            <person name="Wu L."/>
            <person name="Ma J."/>
        </authorList>
    </citation>
    <scope>NUCLEOTIDE SEQUENCE [LARGE SCALE GENOMIC DNA]</scope>
    <source>
        <strain evidence="2">KCTC 62102</strain>
    </source>
</reference>
<name>A0ABV7DUE7_9RHOB</name>